<comment type="caution">
    <text evidence="2">The sequence shown here is derived from an EMBL/GenBank/DDBJ whole genome shotgun (WGS) entry which is preliminary data.</text>
</comment>
<keyword evidence="3" id="KW-1185">Reference proteome</keyword>
<dbReference type="EMBL" id="QCYY01002596">
    <property type="protein sequence ID" value="ROT69170.1"/>
    <property type="molecule type" value="Genomic_DNA"/>
</dbReference>
<keyword evidence="1" id="KW-0812">Transmembrane</keyword>
<sequence>MSWNNPVQDSVLPSTNPYGNYTVVDTVPQSMLHMIHSHWYQFPPMNPLWYGLLGFWMVVMGTLSVAGNFVVIWVFMKYQESPNTRQPACRQLGHLRLLHDAYHDSPSSGQRLLGTHGFSVHSSVRSMLSWILLRCVSIWSMSSSLADRYNVIVKGWLCCCLLTPHIIMVECWRTLVVLFTLPGAFLPFPSMEPICT</sequence>
<dbReference type="AlphaFoldDB" id="A0A423SY30"/>
<dbReference type="SUPFAM" id="SSF81321">
    <property type="entry name" value="Family A G protein-coupled receptor-like"/>
    <property type="match status" value="1"/>
</dbReference>
<protein>
    <submittedName>
        <fullName evidence="2">Rhodopsin</fullName>
    </submittedName>
</protein>
<keyword evidence="1" id="KW-1133">Transmembrane helix</keyword>
<feature type="transmembrane region" description="Helical" evidence="1">
    <location>
        <begin position="48"/>
        <end position="75"/>
    </location>
</feature>
<reference evidence="2 3" key="1">
    <citation type="submission" date="2018-04" db="EMBL/GenBank/DDBJ databases">
        <authorList>
            <person name="Zhang X."/>
            <person name="Yuan J."/>
            <person name="Li F."/>
            <person name="Xiang J."/>
        </authorList>
    </citation>
    <scope>NUCLEOTIDE SEQUENCE [LARGE SCALE GENOMIC DNA]</scope>
    <source>
        <tissue evidence="2">Muscle</tissue>
    </source>
</reference>
<accession>A0A423SY30</accession>
<keyword evidence="1" id="KW-0472">Membrane</keyword>
<proteinExistence type="predicted"/>
<name>A0A423SY30_PENVA</name>
<dbReference type="Proteomes" id="UP000283509">
    <property type="component" value="Unassembled WGS sequence"/>
</dbReference>
<reference evidence="2 3" key="2">
    <citation type="submission" date="2019-01" db="EMBL/GenBank/DDBJ databases">
        <title>The decoding of complex shrimp genome reveals the adaptation for benthos swimmer, frequently molting mechanism and breeding impact on genome.</title>
        <authorList>
            <person name="Sun Y."/>
            <person name="Gao Y."/>
            <person name="Yu Y."/>
        </authorList>
    </citation>
    <scope>NUCLEOTIDE SEQUENCE [LARGE SCALE GENOMIC DNA]</scope>
    <source>
        <tissue evidence="2">Muscle</tissue>
    </source>
</reference>
<evidence type="ECO:0000313" key="2">
    <source>
        <dbReference type="EMBL" id="ROT69170.1"/>
    </source>
</evidence>
<evidence type="ECO:0000256" key="1">
    <source>
        <dbReference type="SAM" id="Phobius"/>
    </source>
</evidence>
<organism evidence="2 3">
    <name type="scientific">Penaeus vannamei</name>
    <name type="common">Whiteleg shrimp</name>
    <name type="synonym">Litopenaeus vannamei</name>
    <dbReference type="NCBI Taxonomy" id="6689"/>
    <lineage>
        <taxon>Eukaryota</taxon>
        <taxon>Metazoa</taxon>
        <taxon>Ecdysozoa</taxon>
        <taxon>Arthropoda</taxon>
        <taxon>Crustacea</taxon>
        <taxon>Multicrustacea</taxon>
        <taxon>Malacostraca</taxon>
        <taxon>Eumalacostraca</taxon>
        <taxon>Eucarida</taxon>
        <taxon>Decapoda</taxon>
        <taxon>Dendrobranchiata</taxon>
        <taxon>Penaeoidea</taxon>
        <taxon>Penaeidae</taxon>
        <taxon>Penaeus</taxon>
    </lineage>
</organism>
<gene>
    <name evidence="2" type="ORF">C7M84_012642</name>
</gene>
<evidence type="ECO:0000313" key="3">
    <source>
        <dbReference type="Proteomes" id="UP000283509"/>
    </source>
</evidence>